<dbReference type="InterPro" id="IPR009922">
    <property type="entry name" value="DUF1457"/>
</dbReference>
<organism evidence="1 2">
    <name type="scientific">Kiloniella laminariae</name>
    <dbReference type="NCBI Taxonomy" id="454162"/>
    <lineage>
        <taxon>Bacteria</taxon>
        <taxon>Pseudomonadati</taxon>
        <taxon>Pseudomonadota</taxon>
        <taxon>Alphaproteobacteria</taxon>
        <taxon>Rhodospirillales</taxon>
        <taxon>Kiloniellaceae</taxon>
        <taxon>Kiloniella</taxon>
    </lineage>
</organism>
<keyword evidence="2" id="KW-1185">Reference proteome</keyword>
<protein>
    <submittedName>
        <fullName evidence="1">PAS domain-containing protein</fullName>
    </submittedName>
</protein>
<comment type="caution">
    <text evidence="1">The sequence shown here is derived from an EMBL/GenBank/DDBJ whole genome shotgun (WGS) entry which is preliminary data.</text>
</comment>
<dbReference type="Pfam" id="PF07310">
    <property type="entry name" value="PAS_5"/>
    <property type="match status" value="1"/>
</dbReference>
<sequence>MYNVKDILDCSETGDVTRHWLYLTQTGVVPSLSDMDPVHFPKALPHISLFKYNPEDDDYYCRLAGEDVSNAHSIRMKGKNLSVLYPDEQFKTIRMHWNSVRSRKEALVVSCELHHSVKIIPSLHVILPLKEDESDELVMSISVYRYDVDYFHNDDVSRSYKYTYITDEIRQSLLNS</sequence>
<accession>A0ABT4LMH2</accession>
<name>A0ABT4LMH2_9PROT</name>
<dbReference type="Proteomes" id="UP001069802">
    <property type="component" value="Unassembled WGS sequence"/>
</dbReference>
<dbReference type="RefSeq" id="WP_269424236.1">
    <property type="nucleotide sequence ID" value="NZ_JAPWGY010000005.1"/>
</dbReference>
<reference evidence="1" key="1">
    <citation type="submission" date="2022-12" db="EMBL/GenBank/DDBJ databases">
        <title>Bacterial isolates from different developmental stages of Nematostella vectensis.</title>
        <authorList>
            <person name="Fraune S."/>
        </authorList>
    </citation>
    <scope>NUCLEOTIDE SEQUENCE</scope>
    <source>
        <strain evidence="1">G21630-S1</strain>
    </source>
</reference>
<dbReference type="EMBL" id="JAPWGY010000005">
    <property type="protein sequence ID" value="MCZ4282090.1"/>
    <property type="molecule type" value="Genomic_DNA"/>
</dbReference>
<evidence type="ECO:0000313" key="1">
    <source>
        <dbReference type="EMBL" id="MCZ4282090.1"/>
    </source>
</evidence>
<gene>
    <name evidence="1" type="ORF">O4H49_14975</name>
</gene>
<evidence type="ECO:0000313" key="2">
    <source>
        <dbReference type="Proteomes" id="UP001069802"/>
    </source>
</evidence>
<proteinExistence type="predicted"/>